<dbReference type="AlphaFoldDB" id="A0A830CZU4"/>
<name>A0A830CZU4_9LAMI</name>
<gene>
    <name evidence="1" type="ORF">PHJA_002284300</name>
</gene>
<accession>A0A830CZU4</accession>
<evidence type="ECO:0000313" key="1">
    <source>
        <dbReference type="EMBL" id="GFQ01404.1"/>
    </source>
</evidence>
<evidence type="ECO:0000313" key="2">
    <source>
        <dbReference type="Proteomes" id="UP000653305"/>
    </source>
</evidence>
<protein>
    <submittedName>
        <fullName evidence="1">Erad-associated E3 ubiquitin-protein ligase hrd1</fullName>
    </submittedName>
</protein>
<organism evidence="1 2">
    <name type="scientific">Phtheirospermum japonicum</name>
    <dbReference type="NCBI Taxonomy" id="374723"/>
    <lineage>
        <taxon>Eukaryota</taxon>
        <taxon>Viridiplantae</taxon>
        <taxon>Streptophyta</taxon>
        <taxon>Embryophyta</taxon>
        <taxon>Tracheophyta</taxon>
        <taxon>Spermatophyta</taxon>
        <taxon>Magnoliopsida</taxon>
        <taxon>eudicotyledons</taxon>
        <taxon>Gunneridae</taxon>
        <taxon>Pentapetalae</taxon>
        <taxon>asterids</taxon>
        <taxon>lamiids</taxon>
        <taxon>Lamiales</taxon>
        <taxon>Orobanchaceae</taxon>
        <taxon>Orobanchaceae incertae sedis</taxon>
        <taxon>Phtheirospermum</taxon>
    </lineage>
</organism>
<reference evidence="1" key="1">
    <citation type="submission" date="2020-07" db="EMBL/GenBank/DDBJ databases">
        <title>Ethylene signaling mediates host invasion by parasitic plants.</title>
        <authorList>
            <person name="Yoshida S."/>
        </authorList>
    </citation>
    <scope>NUCLEOTIDE SEQUENCE</scope>
    <source>
        <strain evidence="1">Okayama</strain>
    </source>
</reference>
<keyword evidence="2" id="KW-1185">Reference proteome</keyword>
<comment type="caution">
    <text evidence="1">The sequence shown here is derived from an EMBL/GenBank/DDBJ whole genome shotgun (WGS) entry which is preliminary data.</text>
</comment>
<dbReference type="EMBL" id="BMAC01000678">
    <property type="protein sequence ID" value="GFQ01404.1"/>
    <property type="molecule type" value="Genomic_DNA"/>
</dbReference>
<sequence length="55" mass="6279">MCAYKRIRLQPSMTMDTSFTTAALKSGCGAKTFALSVEELLYFHRNKMVSFIVRQ</sequence>
<proteinExistence type="predicted"/>
<dbReference type="Proteomes" id="UP000653305">
    <property type="component" value="Unassembled WGS sequence"/>
</dbReference>